<keyword evidence="1" id="KW-0711">Selenium</keyword>
<dbReference type="Gene3D" id="3.40.250.10">
    <property type="entry name" value="Rhodanese-like domain"/>
    <property type="match status" value="1"/>
</dbReference>
<dbReference type="Pfam" id="PF26341">
    <property type="entry name" value="AAA_SelU"/>
    <property type="match status" value="1"/>
</dbReference>
<dbReference type="STRING" id="360105.CCV52592_1955"/>
<dbReference type="NCBIfam" id="NF008750">
    <property type="entry name" value="PRK11784.1-2"/>
    <property type="match status" value="1"/>
</dbReference>
<dbReference type="PANTHER" id="PTHR30401">
    <property type="entry name" value="TRNA 2-SELENOURIDINE SYNTHASE"/>
    <property type="match status" value="1"/>
</dbReference>
<evidence type="ECO:0000259" key="2">
    <source>
        <dbReference type="PROSITE" id="PS50206"/>
    </source>
</evidence>
<dbReference type="GO" id="GO:0002098">
    <property type="term" value="P:tRNA wobble uridine modification"/>
    <property type="evidence" value="ECO:0007669"/>
    <property type="project" value="InterPro"/>
</dbReference>
<feature type="domain" description="Rhodanese" evidence="2">
    <location>
        <begin position="15"/>
        <end position="136"/>
    </location>
</feature>
<evidence type="ECO:0000256" key="1">
    <source>
        <dbReference type="ARBA" id="ARBA00023266"/>
    </source>
</evidence>
<dbReference type="NCBIfam" id="TIGR03167">
    <property type="entry name" value="tRNA_sel_U_synt"/>
    <property type="match status" value="1"/>
</dbReference>
<dbReference type="OrthoDB" id="285281at2"/>
<dbReference type="EMBL" id="CP000767">
    <property type="protein sequence ID" value="EAU00519.1"/>
    <property type="molecule type" value="Genomic_DNA"/>
</dbReference>
<dbReference type="PANTHER" id="PTHR30401:SF0">
    <property type="entry name" value="TRNA 2-SELENOURIDINE SYNTHASE"/>
    <property type="match status" value="1"/>
</dbReference>
<protein>
    <submittedName>
        <fullName evidence="3">tRNA 2-selenouridine synthase</fullName>
    </submittedName>
</protein>
<dbReference type="AlphaFoldDB" id="A7GYQ5"/>
<evidence type="ECO:0000313" key="3">
    <source>
        <dbReference type="EMBL" id="EAU00519.1"/>
    </source>
</evidence>
<dbReference type="SMART" id="SM00450">
    <property type="entry name" value="RHOD"/>
    <property type="match status" value="1"/>
</dbReference>
<dbReference type="InterPro" id="IPR017582">
    <property type="entry name" value="SelU"/>
</dbReference>
<dbReference type="SUPFAM" id="SSF52821">
    <property type="entry name" value="Rhodanese/Cell cycle control phosphatase"/>
    <property type="match status" value="1"/>
</dbReference>
<gene>
    <name evidence="3" type="primary">ybbB</name>
    <name evidence="3" type="ORF">CCV52592_1955</name>
</gene>
<proteinExistence type="predicted"/>
<dbReference type="Pfam" id="PF00581">
    <property type="entry name" value="Rhodanese"/>
    <property type="match status" value="1"/>
</dbReference>
<organism evidence="3 4">
    <name type="scientific">Campylobacter curvus (strain 525.92)</name>
    <dbReference type="NCBI Taxonomy" id="360105"/>
    <lineage>
        <taxon>Bacteria</taxon>
        <taxon>Pseudomonadati</taxon>
        <taxon>Campylobacterota</taxon>
        <taxon>Epsilonproteobacteria</taxon>
        <taxon>Campylobacterales</taxon>
        <taxon>Campylobacteraceae</taxon>
        <taxon>Campylobacter</taxon>
    </lineage>
</organism>
<dbReference type="Proteomes" id="UP000006380">
    <property type="component" value="Chromosome"/>
</dbReference>
<evidence type="ECO:0000313" key="4">
    <source>
        <dbReference type="Proteomes" id="UP000006380"/>
    </source>
</evidence>
<dbReference type="HOGENOM" id="CLU_043456_0_0_7"/>
<reference evidence="3" key="1">
    <citation type="submission" date="2016-07" db="EMBL/GenBank/DDBJ databases">
        <title>Comparative genomics of the Campylobacter concisus group.</title>
        <authorList>
            <person name="Miller W.G."/>
            <person name="Yee E."/>
            <person name="Chapman M.H."/>
            <person name="Huynh S."/>
            <person name="Bono J.L."/>
            <person name="On S.L.W."/>
            <person name="StLeger J."/>
            <person name="Foster G."/>
            <person name="Parker C.T."/>
        </authorList>
    </citation>
    <scope>NUCLEOTIDE SEQUENCE</scope>
    <source>
        <strain evidence="3">525.92</strain>
    </source>
</reference>
<dbReference type="InterPro" id="IPR001763">
    <property type="entry name" value="Rhodanese-like_dom"/>
</dbReference>
<dbReference type="GO" id="GO:0043828">
    <property type="term" value="F:tRNA 2-selenouridine synthase activity"/>
    <property type="evidence" value="ECO:0007669"/>
    <property type="project" value="InterPro"/>
</dbReference>
<accession>A7GYQ5</accession>
<dbReference type="PROSITE" id="PS50206">
    <property type="entry name" value="RHODANESE_3"/>
    <property type="match status" value="1"/>
</dbReference>
<dbReference type="InterPro" id="IPR058840">
    <property type="entry name" value="AAA_SelU"/>
</dbReference>
<sequence>MPLVELGVKAWLEQRDKFEILIDARSPGEFCYSHIKNARNLYALNDEQYKQTGTIYKQNRQLAKVTGAKYVCSNLQNVIDEVYSACKVGSLVGIYCAKGGMRSLSLGSVLSMIGYRVVRLEGGYKSFRAHVLNELAAPLQTKFITLFGNTGSYKTKLIRALEPSIDLEAMANHLGSVFGAINGAQPSQKHFEDELFEQLSGLKNEVCFIEGESRKIGSLNLPASLYEAMRGGVCVEVKASLNKRIECIMSDYKGVKSEFFYECMDKISPFISREAKSEAISAYELGDMAKVSEILLVKYYDKVYKKNQKIDITINSDDFDEALARLRQIRESIKPF</sequence>
<dbReference type="KEGG" id="ccv:CCV52592_1955"/>
<keyword evidence="4" id="KW-1185">Reference proteome</keyword>
<name>A7GYQ5_CAMC5</name>
<dbReference type="InterPro" id="IPR036873">
    <property type="entry name" value="Rhodanese-like_dom_sf"/>
</dbReference>
<dbReference type="RefSeq" id="WP_009651306.1">
    <property type="nucleotide sequence ID" value="NC_009715.2"/>
</dbReference>